<dbReference type="PANTHER" id="PTHR10783:SF103">
    <property type="entry name" value="SOLUTE CARRIER FAMILY 53 MEMBER 1"/>
    <property type="match status" value="1"/>
</dbReference>
<dbReference type="Pfam" id="PF03124">
    <property type="entry name" value="EXS"/>
    <property type="match status" value="1"/>
</dbReference>
<comment type="subcellular location">
    <subcellularLocation>
        <location evidence="1">Membrane</location>
        <topology evidence="1">Multi-pass membrane protein</topology>
    </subcellularLocation>
</comment>
<feature type="transmembrane region" description="Helical" evidence="6">
    <location>
        <begin position="305"/>
        <end position="324"/>
    </location>
</feature>
<protein>
    <recommendedName>
        <fullName evidence="11">SPX domain-containing protein</fullName>
    </recommendedName>
</protein>
<dbReference type="GeneID" id="24137132"/>
<dbReference type="EMBL" id="KK583356">
    <property type="protein sequence ID" value="KDO19337.1"/>
    <property type="molecule type" value="Genomic_DNA"/>
</dbReference>
<feature type="transmembrane region" description="Helical" evidence="6">
    <location>
        <begin position="211"/>
        <end position="229"/>
    </location>
</feature>
<dbReference type="GO" id="GO:0005886">
    <property type="term" value="C:plasma membrane"/>
    <property type="evidence" value="ECO:0007669"/>
    <property type="project" value="TreeGrafter"/>
</dbReference>
<dbReference type="OMA" id="NPYTWLF"/>
<evidence type="ECO:0000259" key="7">
    <source>
        <dbReference type="PROSITE" id="PS51380"/>
    </source>
</evidence>
<feature type="transmembrane region" description="Helical" evidence="6">
    <location>
        <begin position="617"/>
        <end position="638"/>
    </location>
</feature>
<evidence type="ECO:0000256" key="3">
    <source>
        <dbReference type="ARBA" id="ARBA00022692"/>
    </source>
</evidence>
<accession>A0A067BXP2</accession>
<evidence type="ECO:0000256" key="1">
    <source>
        <dbReference type="ARBA" id="ARBA00004141"/>
    </source>
</evidence>
<evidence type="ECO:0000259" key="8">
    <source>
        <dbReference type="PROSITE" id="PS51382"/>
    </source>
</evidence>
<evidence type="ECO:0000256" key="2">
    <source>
        <dbReference type="ARBA" id="ARBA00009665"/>
    </source>
</evidence>
<keyword evidence="5 6" id="KW-0472">Membrane</keyword>
<reference evidence="9 10" key="1">
    <citation type="journal article" date="2013" name="PLoS Genet.">
        <title>Distinctive expansion of potential virulence genes in the genome of the oomycete fish pathogen Saprolegnia parasitica.</title>
        <authorList>
            <person name="Jiang R.H."/>
            <person name="de Bruijn I."/>
            <person name="Haas B.J."/>
            <person name="Belmonte R."/>
            <person name="Lobach L."/>
            <person name="Christie J."/>
            <person name="van den Ackerveken G."/>
            <person name="Bottin A."/>
            <person name="Bulone V."/>
            <person name="Diaz-Moreno S.M."/>
            <person name="Dumas B."/>
            <person name="Fan L."/>
            <person name="Gaulin E."/>
            <person name="Govers F."/>
            <person name="Grenville-Briggs L.J."/>
            <person name="Horner N.R."/>
            <person name="Levin J.Z."/>
            <person name="Mammella M."/>
            <person name="Meijer H.J."/>
            <person name="Morris P."/>
            <person name="Nusbaum C."/>
            <person name="Oome S."/>
            <person name="Phillips A.J."/>
            <person name="van Rooyen D."/>
            <person name="Rzeszutek E."/>
            <person name="Saraiva M."/>
            <person name="Secombes C.J."/>
            <person name="Seidl M.F."/>
            <person name="Snel B."/>
            <person name="Stassen J.H."/>
            <person name="Sykes S."/>
            <person name="Tripathy S."/>
            <person name="van den Berg H."/>
            <person name="Vega-Arreguin J.C."/>
            <person name="Wawra S."/>
            <person name="Young S.K."/>
            <person name="Zeng Q."/>
            <person name="Dieguez-Uribeondo J."/>
            <person name="Russ C."/>
            <person name="Tyler B.M."/>
            <person name="van West P."/>
        </authorList>
    </citation>
    <scope>NUCLEOTIDE SEQUENCE [LARGE SCALE GENOMIC DNA]</scope>
    <source>
        <strain evidence="9 10">CBS 223.65</strain>
    </source>
</reference>
<dbReference type="InterPro" id="IPR004342">
    <property type="entry name" value="EXS_C"/>
</dbReference>
<dbReference type="GO" id="GO:0016036">
    <property type="term" value="P:cellular response to phosphate starvation"/>
    <property type="evidence" value="ECO:0007669"/>
    <property type="project" value="TreeGrafter"/>
</dbReference>
<dbReference type="PROSITE" id="PS51382">
    <property type="entry name" value="SPX"/>
    <property type="match status" value="1"/>
</dbReference>
<dbReference type="GO" id="GO:0000822">
    <property type="term" value="F:inositol hexakisphosphate binding"/>
    <property type="evidence" value="ECO:0007669"/>
    <property type="project" value="TreeGrafter"/>
</dbReference>
<name>A0A067BXP2_SAPPC</name>
<feature type="transmembrane region" description="Helical" evidence="6">
    <location>
        <begin position="486"/>
        <end position="508"/>
    </location>
</feature>
<feature type="transmembrane region" description="Helical" evidence="6">
    <location>
        <begin position="330"/>
        <end position="346"/>
    </location>
</feature>
<dbReference type="KEGG" id="spar:SPRG_15398"/>
<gene>
    <name evidence="9" type="ORF">SPRG_15398</name>
</gene>
<dbReference type="PANTHER" id="PTHR10783">
    <property type="entry name" value="XENOTROPIC AND POLYTROPIC RETROVIRUS RECEPTOR 1-RELATED"/>
    <property type="match status" value="1"/>
</dbReference>
<feature type="transmembrane region" description="Helical" evidence="6">
    <location>
        <begin position="456"/>
        <end position="474"/>
    </location>
</feature>
<dbReference type="VEuPathDB" id="FungiDB:SPRG_15398"/>
<dbReference type="Proteomes" id="UP000030745">
    <property type="component" value="Unassembled WGS sequence"/>
</dbReference>
<dbReference type="OrthoDB" id="9970435at2759"/>
<proteinExistence type="inferred from homology"/>
<feature type="transmembrane region" description="Helical" evidence="6">
    <location>
        <begin position="418"/>
        <end position="436"/>
    </location>
</feature>
<evidence type="ECO:0000313" key="9">
    <source>
        <dbReference type="EMBL" id="KDO19337.1"/>
    </source>
</evidence>
<feature type="transmembrane region" description="Helical" evidence="6">
    <location>
        <begin position="528"/>
        <end position="549"/>
    </location>
</feature>
<evidence type="ECO:0000313" key="10">
    <source>
        <dbReference type="Proteomes" id="UP000030745"/>
    </source>
</evidence>
<dbReference type="RefSeq" id="XP_012209957.1">
    <property type="nucleotide sequence ID" value="XM_012354567.1"/>
</dbReference>
<dbReference type="InterPro" id="IPR004331">
    <property type="entry name" value="SPX_dom"/>
</dbReference>
<feature type="domain" description="EXS" evidence="7">
    <location>
        <begin position="415"/>
        <end position="614"/>
    </location>
</feature>
<dbReference type="AlphaFoldDB" id="A0A067BXP2"/>
<organism evidence="9 10">
    <name type="scientific">Saprolegnia parasitica (strain CBS 223.65)</name>
    <dbReference type="NCBI Taxonomy" id="695850"/>
    <lineage>
        <taxon>Eukaryota</taxon>
        <taxon>Sar</taxon>
        <taxon>Stramenopiles</taxon>
        <taxon>Oomycota</taxon>
        <taxon>Saprolegniomycetes</taxon>
        <taxon>Saprolegniales</taxon>
        <taxon>Saprolegniaceae</taxon>
        <taxon>Saprolegnia</taxon>
    </lineage>
</organism>
<comment type="similarity">
    <text evidence="2">Belongs to the SYG1 (TC 2.A.94) family.</text>
</comment>
<feature type="transmembrane region" description="Helical" evidence="6">
    <location>
        <begin position="358"/>
        <end position="377"/>
    </location>
</feature>
<feature type="transmembrane region" description="Helical" evidence="6">
    <location>
        <begin position="249"/>
        <end position="272"/>
    </location>
</feature>
<dbReference type="CDD" id="cd14447">
    <property type="entry name" value="SPX"/>
    <property type="match status" value="1"/>
</dbReference>
<dbReference type="PROSITE" id="PS51380">
    <property type="entry name" value="EXS"/>
    <property type="match status" value="1"/>
</dbReference>
<dbReference type="Pfam" id="PF03105">
    <property type="entry name" value="SPX"/>
    <property type="match status" value="1"/>
</dbReference>
<evidence type="ECO:0000256" key="6">
    <source>
        <dbReference type="SAM" id="Phobius"/>
    </source>
</evidence>
<feature type="domain" description="SPX" evidence="8">
    <location>
        <begin position="1"/>
        <end position="156"/>
    </location>
</feature>
<keyword evidence="10" id="KW-1185">Reference proteome</keyword>
<sequence>MLTFHAKLECNTYSPWLEHYVSYLELKALVKKLQRRATFLRQHEAGNEAAPCLPPEASDFAVAFDANCVRVQDWYSERLDEFLAQFALLTRQCEALQSHGEQDHVETELLKTSFIELHHLVRTLRDYALLNYTALRKILKKYLKKCPMASANHDKLQTELHCQAFATAEAAQRLAADLEAFYTASFHDNDRVLALSELDGWKDDALDWRHVYIGLKMGVCLVLTFWLLWDHALLASPGYHAKLTQTKAYPVYRGVALLLFFHWLWGLTQYAWRSARINYMFICELDPHTTADYTQVFNDASDLTMVFYANFLLYVQVVSGELSGSLLPRGYYPLALVVYVLYRYCIKAWSRQKRLLRVLHDIALTPFFPVSYFHTFVGNYLTSATKMNQDFAWTVCFFATGEFTESDDVPSECSRNVYYTRVAVPLICAVPVWWRFLQSLRRCYELGSWFPGLPNALKYALAQLVILFGLFHSYYSPLAPSNSLQVVWVCLFVCSSLYNWAWEVVMDWGLLRPKYQFLGDGHMYSRRWVYYVAIIVNLVLCFSWTLALIPPDVGSFGTLLLDLQPITLFMEPMRRTMWSCLAMENEHLRNTLGFRKEHFIPLHFDRPPSPTVRKPTYAFRIAALSAVVLCLSAAAILLG</sequence>
<keyword evidence="3 6" id="KW-0812">Transmembrane</keyword>
<evidence type="ECO:0008006" key="11">
    <source>
        <dbReference type="Google" id="ProtNLM"/>
    </source>
</evidence>
<evidence type="ECO:0000256" key="5">
    <source>
        <dbReference type="ARBA" id="ARBA00023136"/>
    </source>
</evidence>
<dbReference type="GO" id="GO:0005794">
    <property type="term" value="C:Golgi apparatus"/>
    <property type="evidence" value="ECO:0007669"/>
    <property type="project" value="TreeGrafter"/>
</dbReference>
<evidence type="ECO:0000256" key="4">
    <source>
        <dbReference type="ARBA" id="ARBA00022989"/>
    </source>
</evidence>
<keyword evidence="4 6" id="KW-1133">Transmembrane helix</keyword>
<dbReference type="GO" id="GO:0006817">
    <property type="term" value="P:phosphate ion transport"/>
    <property type="evidence" value="ECO:0007669"/>
    <property type="project" value="TreeGrafter"/>
</dbReference>